<dbReference type="InterPro" id="IPR029044">
    <property type="entry name" value="Nucleotide-diphossugar_trans"/>
</dbReference>
<dbReference type="EMBL" id="CAEZZN010000063">
    <property type="protein sequence ID" value="CAB4775113.1"/>
    <property type="molecule type" value="Genomic_DNA"/>
</dbReference>
<accession>A0A6J7NF01</accession>
<dbReference type="SUPFAM" id="SSF48452">
    <property type="entry name" value="TPR-like"/>
    <property type="match status" value="1"/>
</dbReference>
<dbReference type="InterPro" id="IPR001173">
    <property type="entry name" value="Glyco_trans_2-like"/>
</dbReference>
<dbReference type="EMBL" id="CAEZYA010000039">
    <property type="protein sequence ID" value="CAB4711137.1"/>
    <property type="molecule type" value="Genomic_DNA"/>
</dbReference>
<sequence length="356" mass="41538">MKIAVYSIALNEEKHVKRWFDSAKGADLILIADTGSTDKTRELARALGIAVYEISVKPWRFDVARNASLALIPEDIDLCIQLDLDEVLQKNWRPVLEEAWAEGNIWPIYREVLQRKPDGSIASDMQHFRIHPREGFIWKYPIHELVTPKSGAFIERKVIDLTIDHISDPSKSRKSYLNLLEQAVLESPHDWRMNHYLNREYFYVQNWVKVLSSAYKAMEIGGGWDVERASTCMWASEAAKNLEFGPLMKEWAERATVEAPEFYEAWHWRAHISHLMADWNDCYTSASKILTLRRQEHHLVKPAIWEWWGYDLIALSSHNLGNAKEAIKFGQLAIDNSPDDQRLQKNMEYYRKDLKQ</sequence>
<evidence type="ECO:0000313" key="2">
    <source>
        <dbReference type="EMBL" id="CAB4711137.1"/>
    </source>
</evidence>
<organism evidence="6">
    <name type="scientific">freshwater metagenome</name>
    <dbReference type="NCBI Taxonomy" id="449393"/>
    <lineage>
        <taxon>unclassified sequences</taxon>
        <taxon>metagenomes</taxon>
        <taxon>ecological metagenomes</taxon>
    </lineage>
</organism>
<evidence type="ECO:0000259" key="1">
    <source>
        <dbReference type="Pfam" id="PF00535"/>
    </source>
</evidence>
<name>A0A6J7NF01_9ZZZZ</name>
<reference evidence="6" key="1">
    <citation type="submission" date="2020-05" db="EMBL/GenBank/DDBJ databases">
        <authorList>
            <person name="Chiriac C."/>
            <person name="Salcher M."/>
            <person name="Ghai R."/>
            <person name="Kavagutti S V."/>
        </authorList>
    </citation>
    <scope>NUCLEOTIDE SEQUENCE</scope>
</reference>
<dbReference type="EMBL" id="CAFBOQ010000038">
    <property type="protein sequence ID" value="CAB4991757.1"/>
    <property type="molecule type" value="Genomic_DNA"/>
</dbReference>
<evidence type="ECO:0000313" key="4">
    <source>
        <dbReference type="EMBL" id="CAB4811467.1"/>
    </source>
</evidence>
<dbReference type="EMBL" id="CAFAAU010000034">
    <property type="protein sequence ID" value="CAB4811467.1"/>
    <property type="molecule type" value="Genomic_DNA"/>
</dbReference>
<dbReference type="SUPFAM" id="SSF53448">
    <property type="entry name" value="Nucleotide-diphospho-sugar transferases"/>
    <property type="match status" value="1"/>
</dbReference>
<dbReference type="Gene3D" id="1.25.40.10">
    <property type="entry name" value="Tetratricopeptide repeat domain"/>
    <property type="match status" value="1"/>
</dbReference>
<evidence type="ECO:0000313" key="5">
    <source>
        <dbReference type="EMBL" id="CAB4857831.1"/>
    </source>
</evidence>
<evidence type="ECO:0000313" key="6">
    <source>
        <dbReference type="EMBL" id="CAB4991757.1"/>
    </source>
</evidence>
<dbReference type="Gene3D" id="3.90.550.10">
    <property type="entry name" value="Spore Coat Polysaccharide Biosynthesis Protein SpsA, Chain A"/>
    <property type="match status" value="1"/>
</dbReference>
<proteinExistence type="predicted"/>
<evidence type="ECO:0000313" key="3">
    <source>
        <dbReference type="EMBL" id="CAB4775113.1"/>
    </source>
</evidence>
<protein>
    <submittedName>
        <fullName evidence="6">Unannotated protein</fullName>
    </submittedName>
</protein>
<dbReference type="AlphaFoldDB" id="A0A6J7NF01"/>
<feature type="domain" description="Glycosyltransferase 2-like" evidence="1">
    <location>
        <begin position="8"/>
        <end position="104"/>
    </location>
</feature>
<dbReference type="EMBL" id="CAFBLC010000068">
    <property type="protein sequence ID" value="CAB4857831.1"/>
    <property type="molecule type" value="Genomic_DNA"/>
</dbReference>
<dbReference type="InterPro" id="IPR011990">
    <property type="entry name" value="TPR-like_helical_dom_sf"/>
</dbReference>
<gene>
    <name evidence="2" type="ORF">UFOPK2627_01049</name>
    <name evidence="3" type="ORF">UFOPK2879_01239</name>
    <name evidence="4" type="ORF">UFOPK3078_01047</name>
    <name evidence="5" type="ORF">UFOPK3288_01388</name>
    <name evidence="6" type="ORF">UFOPK3990_01131</name>
</gene>
<dbReference type="Pfam" id="PF00535">
    <property type="entry name" value="Glycos_transf_2"/>
    <property type="match status" value="1"/>
</dbReference>